<dbReference type="EMBL" id="FUZT01000015">
    <property type="protein sequence ID" value="SKC87003.1"/>
    <property type="molecule type" value="Genomic_DNA"/>
</dbReference>
<evidence type="ECO:0000259" key="2">
    <source>
        <dbReference type="Pfam" id="PF07282"/>
    </source>
</evidence>
<accession>A0A1T5MG03</accession>
<sequence length="98" mass="11611">MMKNKKLAKNIADVSWHKFYTYLEYKTKWYARAIHKIDKWFPSSKICSYCGHVMEEMPLSIRKWDCPKCGIKNIDRDVNASINILKQGIKELKKENVA</sequence>
<organism evidence="3 4">
    <name type="scientific">Maledivibacter halophilus</name>
    <dbReference type="NCBI Taxonomy" id="36842"/>
    <lineage>
        <taxon>Bacteria</taxon>
        <taxon>Bacillati</taxon>
        <taxon>Bacillota</taxon>
        <taxon>Clostridia</taxon>
        <taxon>Peptostreptococcales</taxon>
        <taxon>Caminicellaceae</taxon>
        <taxon>Maledivibacter</taxon>
    </lineage>
</organism>
<dbReference type="InterPro" id="IPR010095">
    <property type="entry name" value="Cas12f1-like_TNB"/>
</dbReference>
<dbReference type="GO" id="GO:0003677">
    <property type="term" value="F:DNA binding"/>
    <property type="evidence" value="ECO:0007669"/>
    <property type="project" value="UniProtKB-KW"/>
</dbReference>
<protein>
    <submittedName>
        <fullName evidence="3">Transposase and inactivated derivatives</fullName>
    </submittedName>
</protein>
<dbReference type="Proteomes" id="UP000190285">
    <property type="component" value="Unassembled WGS sequence"/>
</dbReference>
<keyword evidence="4" id="KW-1185">Reference proteome</keyword>
<proteinExistence type="predicted"/>
<name>A0A1T5MG03_9FIRM</name>
<gene>
    <name evidence="3" type="ORF">SAMN02194393_04615</name>
</gene>
<evidence type="ECO:0000256" key="1">
    <source>
        <dbReference type="ARBA" id="ARBA00023125"/>
    </source>
</evidence>
<dbReference type="Pfam" id="PF07282">
    <property type="entry name" value="Cas12f1-like_TNB"/>
    <property type="match status" value="1"/>
</dbReference>
<feature type="domain" description="Cas12f1-like TNB" evidence="2">
    <location>
        <begin position="16"/>
        <end position="84"/>
    </location>
</feature>
<evidence type="ECO:0000313" key="4">
    <source>
        <dbReference type="Proteomes" id="UP000190285"/>
    </source>
</evidence>
<dbReference type="STRING" id="36842.SAMN02194393_04615"/>
<dbReference type="NCBIfam" id="NF040570">
    <property type="entry name" value="guided_TnpB"/>
    <property type="match status" value="1"/>
</dbReference>
<reference evidence="3 4" key="1">
    <citation type="submission" date="2017-02" db="EMBL/GenBank/DDBJ databases">
        <authorList>
            <person name="Peterson S.W."/>
        </authorList>
    </citation>
    <scope>NUCLEOTIDE SEQUENCE [LARGE SCALE GENOMIC DNA]</scope>
    <source>
        <strain evidence="3 4">M1</strain>
    </source>
</reference>
<keyword evidence="1" id="KW-0238">DNA-binding</keyword>
<dbReference type="AlphaFoldDB" id="A0A1T5MG03"/>
<evidence type="ECO:0000313" key="3">
    <source>
        <dbReference type="EMBL" id="SKC87003.1"/>
    </source>
</evidence>